<dbReference type="PANTHER" id="PTHR43245:SF23">
    <property type="entry name" value="NAD(P)-BINDING DOMAIN-CONTAINING PROTEIN"/>
    <property type="match status" value="1"/>
</dbReference>
<proteinExistence type="predicted"/>
<dbReference type="RefSeq" id="WP_006997366.1">
    <property type="nucleotide sequence ID" value="NZ_CH724130.1"/>
</dbReference>
<protein>
    <submittedName>
        <fullName evidence="2">UDP-glucose 4 epimerase</fullName>
    </submittedName>
</protein>
<evidence type="ECO:0000259" key="1">
    <source>
        <dbReference type="Pfam" id="PF01370"/>
    </source>
</evidence>
<accession>Q1V1U9</accession>
<dbReference type="SUPFAM" id="SSF51735">
    <property type="entry name" value="NAD(P)-binding Rossmann-fold domains"/>
    <property type="match status" value="1"/>
</dbReference>
<sequence>MKNILVTGGCGYVGVQLVPRLLNNNYKVIVIDTCWFGNKLKKNKNLTIIKKDIRSIEEKYFNNIDTVIHLASISNDPSSELNPKLAWEVGPLATYKILEICVKKKIKNFFYASSGSVYGVSKKLKVTEKTNLLPISDYNKQKMVTEKILETYSSKIRTVAIRPATVCGFSNRLRLDVTVNILTYQAYKNKIITVFGGKQIRPNIHISDMVDIYLFLLKNKKVKGIFNAGFENLSVLNIAQKIQKLTSCKIKILKSNDPRSYRLDSSKLLKTGFKPKRNVDFAISELLNFFNKKKFKSNDNNVNLKVIKKLYE</sequence>
<comment type="caution">
    <text evidence="2">The sequence shown here is derived from an EMBL/GenBank/DDBJ whole genome shotgun (WGS) entry which is preliminary data.</text>
</comment>
<dbReference type="Gene3D" id="3.40.50.720">
    <property type="entry name" value="NAD(P)-binding Rossmann-like Domain"/>
    <property type="match status" value="1"/>
</dbReference>
<dbReference type="Proteomes" id="UP000005306">
    <property type="component" value="Unassembled WGS sequence"/>
</dbReference>
<dbReference type="HOGENOM" id="CLU_007383_4_0_5"/>
<dbReference type="Pfam" id="PF01370">
    <property type="entry name" value="Epimerase"/>
    <property type="match status" value="1"/>
</dbReference>
<dbReference type="EMBL" id="AAPV01000001">
    <property type="protein sequence ID" value="EAS84779.1"/>
    <property type="molecule type" value="Genomic_DNA"/>
</dbReference>
<evidence type="ECO:0000313" key="2">
    <source>
        <dbReference type="EMBL" id="EAS84779.1"/>
    </source>
</evidence>
<dbReference type="InterPro" id="IPR050177">
    <property type="entry name" value="Lipid_A_modif_metabolic_enz"/>
</dbReference>
<organism evidence="2 3">
    <name type="scientific">Pelagibacter ubique (strain HTCC1002)</name>
    <dbReference type="NCBI Taxonomy" id="314261"/>
    <lineage>
        <taxon>Bacteria</taxon>
        <taxon>Pseudomonadati</taxon>
        <taxon>Pseudomonadota</taxon>
        <taxon>Alphaproteobacteria</taxon>
        <taxon>Candidatus Pelagibacterales</taxon>
        <taxon>Candidatus Pelagibacteraceae</taxon>
        <taxon>Candidatus Pelagibacter</taxon>
    </lineage>
</organism>
<gene>
    <name evidence="2" type="ORF">PU1002_03641</name>
</gene>
<name>Q1V1U9_PELU1</name>
<reference evidence="2 3" key="1">
    <citation type="submission" date="2006-04" db="EMBL/GenBank/DDBJ databases">
        <authorList>
            <person name="Giovannoni S.J."/>
            <person name="Cho J.-C."/>
            <person name="Ferriera S."/>
            <person name="Johnson J."/>
            <person name="Kravitz S."/>
            <person name="Halpern A."/>
            <person name="Remington K."/>
            <person name="Beeson K."/>
            <person name="Tran B."/>
            <person name="Rogers Y.-H."/>
            <person name="Friedman R."/>
            <person name="Venter J.C."/>
        </authorList>
    </citation>
    <scope>NUCLEOTIDE SEQUENCE [LARGE SCALE GENOMIC DNA]</scope>
    <source>
        <strain evidence="2 3">HTCC1002</strain>
    </source>
</reference>
<feature type="domain" description="NAD-dependent epimerase/dehydratase" evidence="1">
    <location>
        <begin position="4"/>
        <end position="229"/>
    </location>
</feature>
<evidence type="ECO:0000313" key="3">
    <source>
        <dbReference type="Proteomes" id="UP000005306"/>
    </source>
</evidence>
<dbReference type="AlphaFoldDB" id="Q1V1U9"/>
<dbReference type="InterPro" id="IPR001509">
    <property type="entry name" value="Epimerase_deHydtase"/>
</dbReference>
<dbReference type="CDD" id="cd08946">
    <property type="entry name" value="SDR_e"/>
    <property type="match status" value="1"/>
</dbReference>
<dbReference type="InterPro" id="IPR036291">
    <property type="entry name" value="NAD(P)-bd_dom_sf"/>
</dbReference>
<dbReference type="PANTHER" id="PTHR43245">
    <property type="entry name" value="BIFUNCTIONAL POLYMYXIN RESISTANCE PROTEIN ARNA"/>
    <property type="match status" value="1"/>
</dbReference>